<proteinExistence type="predicted"/>
<feature type="region of interest" description="Disordered" evidence="1">
    <location>
        <begin position="76"/>
        <end position="103"/>
    </location>
</feature>
<accession>A0ABW3HF85</accession>
<organism evidence="2 3">
    <name type="scientific">Sphingomonas canadensis</name>
    <dbReference type="NCBI Taxonomy" id="1219257"/>
    <lineage>
        <taxon>Bacteria</taxon>
        <taxon>Pseudomonadati</taxon>
        <taxon>Pseudomonadota</taxon>
        <taxon>Alphaproteobacteria</taxon>
        <taxon>Sphingomonadales</taxon>
        <taxon>Sphingomonadaceae</taxon>
        <taxon>Sphingomonas</taxon>
    </lineage>
</organism>
<reference evidence="3" key="1">
    <citation type="journal article" date="2019" name="Int. J. Syst. Evol. Microbiol.">
        <title>The Global Catalogue of Microorganisms (GCM) 10K type strain sequencing project: providing services to taxonomists for standard genome sequencing and annotation.</title>
        <authorList>
            <consortium name="The Broad Institute Genomics Platform"/>
            <consortium name="The Broad Institute Genome Sequencing Center for Infectious Disease"/>
            <person name="Wu L."/>
            <person name="Ma J."/>
        </authorList>
    </citation>
    <scope>NUCLEOTIDE SEQUENCE [LARGE SCALE GENOMIC DNA]</scope>
    <source>
        <strain evidence="3">CCUG 62982</strain>
    </source>
</reference>
<name>A0ABW3HF85_9SPHN</name>
<feature type="region of interest" description="Disordered" evidence="1">
    <location>
        <begin position="26"/>
        <end position="58"/>
    </location>
</feature>
<protein>
    <submittedName>
        <fullName evidence="2">DUF2497 domain-containing protein</fullName>
    </submittedName>
</protein>
<dbReference type="Pfam" id="PF10691">
    <property type="entry name" value="DUF2497"/>
    <property type="match status" value="1"/>
</dbReference>
<keyword evidence="3" id="KW-1185">Reference proteome</keyword>
<sequence>MGDISTEPSMEEILSSIKRIIAEEGDAAVASRARRAPPPGRPVPASLRTVPDPAGNDDEVLELSDPVADAAAAVTPAPMPIGAPDTPRQPVAAQPMQQPEQILSPVTAEATRGRLEALSRMVVKPEAAAPAAADNTLEGMVRELLRPMLREWLDANLPRLVDEMVAREIARITGR</sequence>
<gene>
    <name evidence="2" type="ORF">ACFQ1E_17740</name>
</gene>
<dbReference type="EMBL" id="JBHTJG010000011">
    <property type="protein sequence ID" value="MFD0948187.1"/>
    <property type="molecule type" value="Genomic_DNA"/>
</dbReference>
<evidence type="ECO:0000256" key="1">
    <source>
        <dbReference type="SAM" id="MobiDB-lite"/>
    </source>
</evidence>
<evidence type="ECO:0000313" key="3">
    <source>
        <dbReference type="Proteomes" id="UP001596977"/>
    </source>
</evidence>
<dbReference type="Proteomes" id="UP001596977">
    <property type="component" value="Unassembled WGS sequence"/>
</dbReference>
<dbReference type="RefSeq" id="WP_264946224.1">
    <property type="nucleotide sequence ID" value="NZ_JAPDRA010000011.1"/>
</dbReference>
<evidence type="ECO:0000313" key="2">
    <source>
        <dbReference type="EMBL" id="MFD0948187.1"/>
    </source>
</evidence>
<dbReference type="InterPro" id="IPR019632">
    <property type="entry name" value="DUF2497"/>
</dbReference>
<comment type="caution">
    <text evidence="2">The sequence shown here is derived from an EMBL/GenBank/DDBJ whole genome shotgun (WGS) entry which is preliminary data.</text>
</comment>